<name>A0ABP8HA48_9BURK</name>
<dbReference type="PANTHER" id="PTHR30143:SF0">
    <property type="entry name" value="2-KETO-4-PENTENOATE HYDRATASE"/>
    <property type="match status" value="1"/>
</dbReference>
<evidence type="ECO:0000313" key="4">
    <source>
        <dbReference type="Proteomes" id="UP001501671"/>
    </source>
</evidence>
<gene>
    <name evidence="3" type="ORF">GCM10023144_30930</name>
</gene>
<dbReference type="EMBL" id="BAABFO010000015">
    <property type="protein sequence ID" value="GAA4336519.1"/>
    <property type="molecule type" value="Genomic_DNA"/>
</dbReference>
<keyword evidence="4" id="KW-1185">Reference proteome</keyword>
<keyword evidence="1" id="KW-0456">Lyase</keyword>
<keyword evidence="3" id="KW-0378">Hydrolase</keyword>
<dbReference type="Proteomes" id="UP001501671">
    <property type="component" value="Unassembled WGS sequence"/>
</dbReference>
<dbReference type="InterPro" id="IPR050772">
    <property type="entry name" value="Hydratase-Decarb/MhpD_sf"/>
</dbReference>
<comment type="caution">
    <text evidence="3">The sequence shown here is derived from an EMBL/GenBank/DDBJ whole genome shotgun (WGS) entry which is preliminary data.</text>
</comment>
<accession>A0ABP8HA48</accession>
<dbReference type="InterPro" id="IPR036663">
    <property type="entry name" value="Fumarylacetoacetase_C_sf"/>
</dbReference>
<protein>
    <submittedName>
        <fullName evidence="3">Fumarylacetoacetate hydrolase family protein</fullName>
    </submittedName>
</protein>
<dbReference type="GO" id="GO:0016787">
    <property type="term" value="F:hydrolase activity"/>
    <property type="evidence" value="ECO:0007669"/>
    <property type="project" value="UniProtKB-KW"/>
</dbReference>
<dbReference type="PANTHER" id="PTHR30143">
    <property type="entry name" value="ACID HYDRATASE"/>
    <property type="match status" value="1"/>
</dbReference>
<dbReference type="Pfam" id="PF01557">
    <property type="entry name" value="FAA_hydrolase"/>
    <property type="match status" value="1"/>
</dbReference>
<sequence>MNPDDPLVDWLDAQLSGQSPWRDILDLHPAFGERDAYRLRTALVRRRCAGGDRLAGYKVAGSNLAVRKEEHVEGPIVGCVMASCVQDEQAEVAYTAARMAIEAEIAVLLKRDLQGPGLTLLDAWSAVEAVFPAFEVLAFRDGPRPSHQARILASNFNGRYVFGGPLRAPHGLDLRAEGVSVSVNGRPVASGTGTEVLGNPLAALALVANTMASYGEALRAGMIVMSGSLTPNVPVAPGDRVDAGFSRLGRIGVRFGARL</sequence>
<feature type="domain" description="Fumarylacetoacetase-like C-terminal" evidence="2">
    <location>
        <begin position="75"/>
        <end position="252"/>
    </location>
</feature>
<dbReference type="InterPro" id="IPR011234">
    <property type="entry name" value="Fumarylacetoacetase-like_C"/>
</dbReference>
<proteinExistence type="predicted"/>
<evidence type="ECO:0000259" key="2">
    <source>
        <dbReference type="Pfam" id="PF01557"/>
    </source>
</evidence>
<evidence type="ECO:0000256" key="1">
    <source>
        <dbReference type="ARBA" id="ARBA00023239"/>
    </source>
</evidence>
<dbReference type="SUPFAM" id="SSF56529">
    <property type="entry name" value="FAH"/>
    <property type="match status" value="1"/>
</dbReference>
<organism evidence="3 4">
    <name type="scientific">Pigmentiphaga soli</name>
    <dbReference type="NCBI Taxonomy" id="1007095"/>
    <lineage>
        <taxon>Bacteria</taxon>
        <taxon>Pseudomonadati</taxon>
        <taxon>Pseudomonadota</taxon>
        <taxon>Betaproteobacteria</taxon>
        <taxon>Burkholderiales</taxon>
        <taxon>Alcaligenaceae</taxon>
        <taxon>Pigmentiphaga</taxon>
    </lineage>
</organism>
<dbReference type="RefSeq" id="WP_345250762.1">
    <property type="nucleotide sequence ID" value="NZ_BAABFO010000015.1"/>
</dbReference>
<reference evidence="4" key="1">
    <citation type="journal article" date="2019" name="Int. J. Syst. Evol. Microbiol.">
        <title>The Global Catalogue of Microorganisms (GCM) 10K type strain sequencing project: providing services to taxonomists for standard genome sequencing and annotation.</title>
        <authorList>
            <consortium name="The Broad Institute Genomics Platform"/>
            <consortium name="The Broad Institute Genome Sequencing Center for Infectious Disease"/>
            <person name="Wu L."/>
            <person name="Ma J."/>
        </authorList>
    </citation>
    <scope>NUCLEOTIDE SEQUENCE [LARGE SCALE GENOMIC DNA]</scope>
    <source>
        <strain evidence="4">JCM 17666</strain>
    </source>
</reference>
<dbReference type="Gene3D" id="3.90.850.10">
    <property type="entry name" value="Fumarylacetoacetase-like, C-terminal domain"/>
    <property type="match status" value="1"/>
</dbReference>
<evidence type="ECO:0000313" key="3">
    <source>
        <dbReference type="EMBL" id="GAA4336519.1"/>
    </source>
</evidence>